<sequence>MSGSPSSPQNLGPRQTMLNMSLGKPLLVLAGLGINLAHSQDTLGLGNGYLNFSTRNFDFDLVHDAQTLASLRPSGSSFDFLPSDYLSFRARNGQYHWGDITVRYRQSNDSQWTSIDSSLSRQPVVSMTTASLASSELSQTIPESPLNITRDWIDHDGDVALRFTLHNTASAAVELGAVGFPTEFNSIFTNRTASDIQRMCSLADPYIGLDAGYIRVAPISGTGQALVVTPLEGTRLEAYRNLREVQYSDLWYGSQVFEGLYEWTVLTQAWAENEWAANGTEPWNPPSSRTLQPNEEIQFGVRFSVAHDIRGIEAAVRDTGAPVAVGAPGYIIPQSEPARLWLQANSQVSTISVAPASAVTWERLSESEYTITPAASAWGRVRLAITYEDGKTQTVHYYITKPGTDAVGDLGRFLTTESWFNDTRDPFGRAPSPLTYDNELGSLVTQDPRAWVAGLSDEAGAGTYISAFVKQAVQPNGDEITLLESFVDQVLWKTIQTSDYGVRKSIFYYEPAIVPDYPYSPAINWTTWTSWNEAVAYDIGRAYNYVHVVAAYWSFYRVGRAYPDLLTSHAWDWYLDQAYNTIMRCMQTDIAYNRVGLMGETVFGEVLADLEREGQASKFESLKEAMQSRSSQWDSEEVPYGSEMAWDSTGQEGVYFWTKYFGYNNTVTKTVNSVLGYTPTVPHWGWNGNSRRYWDNVYGGKLKRIERQIHHYGSALNSLVLLSAFRSNVSDTYILRTGYGGISGPLSSIHQNGFAAASFHSWPDTLKWDGISGDYGPGFLGLALGSGTYIGRDADLGIVAFGGVLETGSAVRVRTTDPVRRRVFLGELGLLLTVDSNIIETIRYDVANGVEIVLGHLPGVPRAGSTILWVESEQSDTNYTVVTDGIQEARGGWKIPMDANMTTTITLKSS</sequence>
<accession>A0ABY6TX30</accession>
<protein>
    <recommendedName>
        <fullName evidence="3">Glycoside hydrolase family 43 protein</fullName>
    </recommendedName>
</protein>
<name>A0ABY6TX30_BIOOC</name>
<organism evidence="1 2">
    <name type="scientific">Bionectria ochroleuca</name>
    <name type="common">Gliocladium roseum</name>
    <dbReference type="NCBI Taxonomy" id="29856"/>
    <lineage>
        <taxon>Eukaryota</taxon>
        <taxon>Fungi</taxon>
        <taxon>Dikarya</taxon>
        <taxon>Ascomycota</taxon>
        <taxon>Pezizomycotina</taxon>
        <taxon>Sordariomycetes</taxon>
        <taxon>Hypocreomycetidae</taxon>
        <taxon>Hypocreales</taxon>
        <taxon>Bionectriaceae</taxon>
        <taxon>Clonostachys</taxon>
    </lineage>
</organism>
<dbReference type="EMBL" id="CABFNS010000698">
    <property type="protein sequence ID" value="VUC22889.1"/>
    <property type="molecule type" value="Genomic_DNA"/>
</dbReference>
<dbReference type="Pfam" id="PF18951">
    <property type="entry name" value="DUF5695"/>
    <property type="match status" value="1"/>
</dbReference>
<evidence type="ECO:0000313" key="1">
    <source>
        <dbReference type="EMBL" id="VUC22889.1"/>
    </source>
</evidence>
<evidence type="ECO:0000313" key="2">
    <source>
        <dbReference type="Proteomes" id="UP000766486"/>
    </source>
</evidence>
<keyword evidence="2" id="KW-1185">Reference proteome</keyword>
<dbReference type="Proteomes" id="UP000766486">
    <property type="component" value="Unassembled WGS sequence"/>
</dbReference>
<comment type="caution">
    <text evidence="1">The sequence shown here is derived from an EMBL/GenBank/DDBJ whole genome shotgun (WGS) entry which is preliminary data.</text>
</comment>
<reference evidence="1 2" key="1">
    <citation type="submission" date="2019-06" db="EMBL/GenBank/DDBJ databases">
        <authorList>
            <person name="Broberg M."/>
        </authorList>
    </citation>
    <scope>NUCLEOTIDE SEQUENCE [LARGE SCALE GENOMIC DNA]</scope>
</reference>
<evidence type="ECO:0008006" key="3">
    <source>
        <dbReference type="Google" id="ProtNLM"/>
    </source>
</evidence>
<gene>
    <name evidence="1" type="ORF">CLO192961_LOCUS98144</name>
</gene>
<proteinExistence type="predicted"/>
<dbReference type="InterPro" id="IPR043750">
    <property type="entry name" value="DUF5695"/>
</dbReference>